<proteinExistence type="predicted"/>
<dbReference type="Proteomes" id="UP000325902">
    <property type="component" value="Unassembled WGS sequence"/>
</dbReference>
<reference evidence="1 2" key="1">
    <citation type="journal article" date="2019" name="Sci. Rep.">
        <title>A multi-omics analysis of the grapevine pathogen Lasiodiplodia theobromae reveals that temperature affects the expression of virulence- and pathogenicity-related genes.</title>
        <authorList>
            <person name="Felix C."/>
            <person name="Meneses R."/>
            <person name="Goncalves M.F.M."/>
            <person name="Tilleman L."/>
            <person name="Duarte A.S."/>
            <person name="Jorrin-Novo J.V."/>
            <person name="Van de Peer Y."/>
            <person name="Deforce D."/>
            <person name="Van Nieuwerburgh F."/>
            <person name="Esteves A.C."/>
            <person name="Alves A."/>
        </authorList>
    </citation>
    <scope>NUCLEOTIDE SEQUENCE [LARGE SCALE GENOMIC DNA]</scope>
    <source>
        <strain evidence="1 2">LA-SOL3</strain>
    </source>
</reference>
<protein>
    <submittedName>
        <fullName evidence="1">Uncharacterized protein</fullName>
    </submittedName>
</protein>
<sequence>MPPTSEPPPDTEHRGYAAIENGERLLPAHKLWNAAALRYEKEAGSLAARHADDQSSNEHLKAIVQCFARPWSPFTWEELCHHFEGRFCLIYHNDEVLSFANKLVNDDCWDCAPWGYLFQFRDAVKDLDRPAKNKLRPYQVAEILEACLEERTSWSEQDLALDAAISQLPHRLRGEIEASIIKCNYQLFLVAITNAFLIPEDSFEYHLRRYHSLRVVYAHMELLLEHFTETGAFAAIIALPLRQYAWVIYNVVMRFLYHNRIFDPSNEFENRTLFGWTTGILWKWTRACQKFAVMLRALRDDHSFQPGDPDYSMRHERYREFTQFFKRHALTEEFYETNFMFGQLYKYYGDIEVSLEFISRLKKSLDDLRRASFAAETLRVLPHSADPIFLGLDDEPGEKDEVAQLYNRMREFVDVREYACCEEHGAIGDM</sequence>
<dbReference type="EMBL" id="VCHE01000068">
    <property type="protein sequence ID" value="KAB2572953.1"/>
    <property type="molecule type" value="Genomic_DNA"/>
</dbReference>
<evidence type="ECO:0000313" key="1">
    <source>
        <dbReference type="EMBL" id="KAB2572953.1"/>
    </source>
</evidence>
<evidence type="ECO:0000313" key="2">
    <source>
        <dbReference type="Proteomes" id="UP000325902"/>
    </source>
</evidence>
<accession>A0A5N5D595</accession>
<name>A0A5N5D595_9PEZI</name>
<organism evidence="1 2">
    <name type="scientific">Lasiodiplodia theobromae</name>
    <dbReference type="NCBI Taxonomy" id="45133"/>
    <lineage>
        <taxon>Eukaryota</taxon>
        <taxon>Fungi</taxon>
        <taxon>Dikarya</taxon>
        <taxon>Ascomycota</taxon>
        <taxon>Pezizomycotina</taxon>
        <taxon>Dothideomycetes</taxon>
        <taxon>Dothideomycetes incertae sedis</taxon>
        <taxon>Botryosphaeriales</taxon>
        <taxon>Botryosphaeriaceae</taxon>
        <taxon>Lasiodiplodia</taxon>
    </lineage>
</organism>
<dbReference type="OrthoDB" id="3940636at2759"/>
<keyword evidence="2" id="KW-1185">Reference proteome</keyword>
<dbReference type="AlphaFoldDB" id="A0A5N5D595"/>
<comment type="caution">
    <text evidence="1">The sequence shown here is derived from an EMBL/GenBank/DDBJ whole genome shotgun (WGS) entry which is preliminary data.</text>
</comment>
<gene>
    <name evidence="1" type="ORF">DBV05_g8404</name>
</gene>